<sequence>MKNDLTLSELIYPELKTTYKLTYYGTNFHIWRSKLDFVLVQNQVNYVLTKPKPTKDNSDDIVRHDKWAAVDFKAHHIILGTLDDNLFMTYQKQDAAKLLLSALLNQ</sequence>
<dbReference type="STRING" id="93759.A0A1R3GBY8"/>
<dbReference type="EMBL" id="AWUE01022933">
    <property type="protein sequence ID" value="OMO55530.1"/>
    <property type="molecule type" value="Genomic_DNA"/>
</dbReference>
<comment type="caution">
    <text evidence="1">The sequence shown here is derived from an EMBL/GenBank/DDBJ whole genome shotgun (WGS) entry which is preliminary data.</text>
</comment>
<gene>
    <name evidence="1" type="ORF">COLO4_35929</name>
</gene>
<dbReference type="AlphaFoldDB" id="A0A1R3GBY8"/>
<proteinExistence type="predicted"/>
<keyword evidence="2" id="KW-1185">Reference proteome</keyword>
<evidence type="ECO:0000313" key="1">
    <source>
        <dbReference type="EMBL" id="OMO55530.1"/>
    </source>
</evidence>
<reference evidence="2" key="1">
    <citation type="submission" date="2013-09" db="EMBL/GenBank/DDBJ databases">
        <title>Corchorus olitorius genome sequencing.</title>
        <authorList>
            <person name="Alam M."/>
            <person name="Haque M.S."/>
            <person name="Islam M.S."/>
            <person name="Emdad E.M."/>
            <person name="Islam M.M."/>
            <person name="Ahmed B."/>
            <person name="Halim A."/>
            <person name="Hossen Q.M.M."/>
            <person name="Hossain M.Z."/>
            <person name="Ahmed R."/>
            <person name="Khan M.M."/>
            <person name="Islam R."/>
            <person name="Rashid M.M."/>
            <person name="Khan S.A."/>
            <person name="Rahman M.S."/>
            <person name="Alam M."/>
            <person name="Yahiya A.S."/>
            <person name="Khan M.S."/>
            <person name="Azam M.S."/>
            <person name="Haque T."/>
            <person name="Lashkar M.Z.H."/>
            <person name="Akhand A.I."/>
            <person name="Morshed G."/>
            <person name="Roy S."/>
            <person name="Uddin K.S."/>
            <person name="Rabeya T."/>
            <person name="Hossain A.S."/>
            <person name="Chowdhury A."/>
            <person name="Snigdha A.R."/>
            <person name="Mortoza M.S."/>
            <person name="Matin S.A."/>
            <person name="Hoque S.M.E."/>
            <person name="Islam M.K."/>
            <person name="Roy D.K."/>
            <person name="Haider R."/>
            <person name="Moosa M.M."/>
            <person name="Elias S.M."/>
            <person name="Hasan A.M."/>
            <person name="Jahan S."/>
            <person name="Shafiuddin M."/>
            <person name="Mahmood N."/>
            <person name="Shommy N.S."/>
        </authorList>
    </citation>
    <scope>NUCLEOTIDE SEQUENCE [LARGE SCALE GENOMIC DNA]</scope>
    <source>
        <strain evidence="2">cv. O-4</strain>
    </source>
</reference>
<dbReference type="OrthoDB" id="981939at2759"/>
<accession>A0A1R3GBY8</accession>
<name>A0A1R3GBY8_9ROSI</name>
<protein>
    <submittedName>
        <fullName evidence="1">Uncharacterized protein</fullName>
    </submittedName>
</protein>
<dbReference type="Proteomes" id="UP000187203">
    <property type="component" value="Unassembled WGS sequence"/>
</dbReference>
<evidence type="ECO:0000313" key="2">
    <source>
        <dbReference type="Proteomes" id="UP000187203"/>
    </source>
</evidence>
<organism evidence="1 2">
    <name type="scientific">Corchorus olitorius</name>
    <dbReference type="NCBI Taxonomy" id="93759"/>
    <lineage>
        <taxon>Eukaryota</taxon>
        <taxon>Viridiplantae</taxon>
        <taxon>Streptophyta</taxon>
        <taxon>Embryophyta</taxon>
        <taxon>Tracheophyta</taxon>
        <taxon>Spermatophyta</taxon>
        <taxon>Magnoliopsida</taxon>
        <taxon>eudicotyledons</taxon>
        <taxon>Gunneridae</taxon>
        <taxon>Pentapetalae</taxon>
        <taxon>rosids</taxon>
        <taxon>malvids</taxon>
        <taxon>Malvales</taxon>
        <taxon>Malvaceae</taxon>
        <taxon>Grewioideae</taxon>
        <taxon>Apeibeae</taxon>
        <taxon>Corchorus</taxon>
    </lineage>
</organism>